<dbReference type="EMBL" id="VFSV01000026">
    <property type="protein sequence ID" value="TRD16989.1"/>
    <property type="molecule type" value="Genomic_DNA"/>
</dbReference>
<proteinExistence type="predicted"/>
<keyword evidence="2" id="KW-1185">Reference proteome</keyword>
<comment type="caution">
    <text evidence="1">The sequence shown here is derived from an EMBL/GenBank/DDBJ whole genome shotgun (WGS) entry which is preliminary data.</text>
</comment>
<dbReference type="OrthoDB" id="7828060at2"/>
<organism evidence="1 2">
    <name type="scientific">Palleronia caenipelagi</name>
    <dbReference type="NCBI Taxonomy" id="2489174"/>
    <lineage>
        <taxon>Bacteria</taxon>
        <taxon>Pseudomonadati</taxon>
        <taxon>Pseudomonadota</taxon>
        <taxon>Alphaproteobacteria</taxon>
        <taxon>Rhodobacterales</taxon>
        <taxon>Roseobacteraceae</taxon>
        <taxon>Palleronia</taxon>
    </lineage>
</organism>
<evidence type="ECO:0000313" key="1">
    <source>
        <dbReference type="EMBL" id="TRD16989.1"/>
    </source>
</evidence>
<accession>A0A547PS72</accession>
<sequence>MRSKGTEECRALYFDLIVLSQKQKPVGTLPRDMESLAKWLSVETSRFTRLCDMEYGPLHRWTRCRCGSEIRLMHPRVTKMVLEALSRKHANRARNDAANASKRKERLRITVAQYHADLAKNDAAILWMDEYLVEKGVGYRTAKWIEKAIGAWSAHMMELRGARPR</sequence>
<protein>
    <submittedName>
        <fullName evidence="1">Uncharacterized protein</fullName>
    </submittedName>
</protein>
<dbReference type="AlphaFoldDB" id="A0A547PS72"/>
<evidence type="ECO:0000313" key="2">
    <source>
        <dbReference type="Proteomes" id="UP000318590"/>
    </source>
</evidence>
<gene>
    <name evidence="1" type="ORF">FEV53_13490</name>
</gene>
<dbReference type="Proteomes" id="UP000318590">
    <property type="component" value="Unassembled WGS sequence"/>
</dbReference>
<name>A0A547PS72_9RHOB</name>
<reference evidence="1 2" key="1">
    <citation type="submission" date="2019-06" db="EMBL/GenBank/DDBJ databases">
        <title>Paenimaribius caenipelagi gen. nov., sp. nov., isolated from a tidal flat.</title>
        <authorList>
            <person name="Yoon J.-H."/>
        </authorList>
    </citation>
    <scope>NUCLEOTIDE SEQUENCE [LARGE SCALE GENOMIC DNA]</scope>
    <source>
        <strain evidence="1 2">JBTF-M29</strain>
    </source>
</reference>